<evidence type="ECO:0000313" key="2">
    <source>
        <dbReference type="Proteomes" id="UP000235388"/>
    </source>
</evidence>
<keyword evidence="2" id="KW-1185">Reference proteome</keyword>
<sequence length="313" mass="34963">MDFNQDEHLQNLLKALSNLQIQRAANVWVFQTKVNSVGADIPLIKNEVMALLNFPIHPAPPPVPPPHFTDVPVMTHASFSGNPKEINQFLYFIKDWLVEVEARFLTEKSKINWVVCHFCYANGHMADSTPSYNWWISILKENAHVQQLNPQSASAKDPYVLPSLISVCSFLSKLEEVFADQTGVEDAKRALYSYNQGAKPLDVFNSHFSLLVYSVDLTEESRCDVYKRALNPKILEIAIVKDSWKSAATLREKMDLAVLASNILDELNILWSNMSAPRTNHQAPPPPAPAGTPMDIDAMSASVGFSFSGYCAL</sequence>
<reference evidence="1 2" key="1">
    <citation type="submission" date="2017-11" db="EMBL/GenBank/DDBJ databases">
        <title>De novo assembly and phasing of dikaryotic genomes from two isolates of Puccinia coronata f. sp. avenae, the causal agent of oat crown rust.</title>
        <authorList>
            <person name="Miller M.E."/>
            <person name="Zhang Y."/>
            <person name="Omidvar V."/>
            <person name="Sperschneider J."/>
            <person name="Schwessinger B."/>
            <person name="Raley C."/>
            <person name="Palmer J.M."/>
            <person name="Garnica D."/>
            <person name="Upadhyaya N."/>
            <person name="Rathjen J."/>
            <person name="Taylor J.M."/>
            <person name="Park R.F."/>
            <person name="Dodds P.N."/>
            <person name="Hirsch C.D."/>
            <person name="Kianian S.F."/>
            <person name="Figueroa M."/>
        </authorList>
    </citation>
    <scope>NUCLEOTIDE SEQUENCE [LARGE SCALE GENOMIC DNA]</scope>
    <source>
        <strain evidence="1">12NC29</strain>
    </source>
</reference>
<evidence type="ECO:0000313" key="1">
    <source>
        <dbReference type="EMBL" id="PLW33349.1"/>
    </source>
</evidence>
<protein>
    <submittedName>
        <fullName evidence="1">Uncharacterized protein</fullName>
    </submittedName>
</protein>
<name>A0A2N5U6I5_9BASI</name>
<dbReference type="EMBL" id="PGCJ01000301">
    <property type="protein sequence ID" value="PLW33349.1"/>
    <property type="molecule type" value="Genomic_DNA"/>
</dbReference>
<organism evidence="1 2">
    <name type="scientific">Puccinia coronata f. sp. avenae</name>
    <dbReference type="NCBI Taxonomy" id="200324"/>
    <lineage>
        <taxon>Eukaryota</taxon>
        <taxon>Fungi</taxon>
        <taxon>Dikarya</taxon>
        <taxon>Basidiomycota</taxon>
        <taxon>Pucciniomycotina</taxon>
        <taxon>Pucciniomycetes</taxon>
        <taxon>Pucciniales</taxon>
        <taxon>Pucciniaceae</taxon>
        <taxon>Puccinia</taxon>
    </lineage>
</organism>
<proteinExistence type="predicted"/>
<dbReference type="OrthoDB" id="2505280at2759"/>
<dbReference type="AlphaFoldDB" id="A0A2N5U6I5"/>
<dbReference type="Proteomes" id="UP000235388">
    <property type="component" value="Unassembled WGS sequence"/>
</dbReference>
<accession>A0A2N5U6I5</accession>
<comment type="caution">
    <text evidence="1">The sequence shown here is derived from an EMBL/GenBank/DDBJ whole genome shotgun (WGS) entry which is preliminary data.</text>
</comment>
<gene>
    <name evidence="1" type="ORF">PCANC_23099</name>
</gene>